<name>A0ABW4WDV8_9HYPH</name>
<reference evidence="3" key="1">
    <citation type="journal article" date="2019" name="Int. J. Syst. Evol. Microbiol.">
        <title>The Global Catalogue of Microorganisms (GCM) 10K type strain sequencing project: providing services to taxonomists for standard genome sequencing and annotation.</title>
        <authorList>
            <consortium name="The Broad Institute Genomics Platform"/>
            <consortium name="The Broad Institute Genome Sequencing Center for Infectious Disease"/>
            <person name="Wu L."/>
            <person name="Ma J."/>
        </authorList>
    </citation>
    <scope>NUCLEOTIDE SEQUENCE [LARGE SCALE GENOMIC DNA]</scope>
    <source>
        <strain evidence="3">CGMCC 1.16226</strain>
    </source>
</reference>
<sequence>MSDIETLTASILSAFKTTAQKTQLRAVPFSADEIVRRALADTSHRHEFLETVDVNGVSVSAYGIPTLSKKLLVFTAADGKAYSGFAPIRKPAAPKAPKKAAQPAEPKAKPSMPVVTSEPKDIEADERTGIRTRTHDGAHKLYTYVPQGAAVGDRVVSGSLTTRIIELSDITNRGQIVHLVEDQDFGRIIAVMSALAREPKRHDEPLDSITRTDDKMYVEAAPGTFAAGDRFTSKSLREYVVTGVGEPFRNTYSEKWLQYAYVAKADAYDAMDDAAKAALPKNAVEADALRTEKAKVTAKEERRAATVLGGKALTGTPKQRAWAETIRKDTLGKVSKETADKLLFGEKFQSAMFWIDNRYDLQSGCVGRFL</sequence>
<dbReference type="RefSeq" id="WP_379019601.1">
    <property type="nucleotide sequence ID" value="NZ_JBHUGY010000021.1"/>
</dbReference>
<organism evidence="2 3">
    <name type="scientific">Mesorhizobium calcicola</name>
    <dbReference type="NCBI Taxonomy" id="1300310"/>
    <lineage>
        <taxon>Bacteria</taxon>
        <taxon>Pseudomonadati</taxon>
        <taxon>Pseudomonadota</taxon>
        <taxon>Alphaproteobacteria</taxon>
        <taxon>Hyphomicrobiales</taxon>
        <taxon>Phyllobacteriaceae</taxon>
        <taxon>Mesorhizobium</taxon>
    </lineage>
</organism>
<feature type="compositionally biased region" description="Low complexity" evidence="1">
    <location>
        <begin position="90"/>
        <end position="105"/>
    </location>
</feature>
<keyword evidence="3" id="KW-1185">Reference proteome</keyword>
<comment type="caution">
    <text evidence="2">The sequence shown here is derived from an EMBL/GenBank/DDBJ whole genome shotgun (WGS) entry which is preliminary data.</text>
</comment>
<feature type="region of interest" description="Disordered" evidence="1">
    <location>
        <begin position="87"/>
        <end position="121"/>
    </location>
</feature>
<evidence type="ECO:0000313" key="2">
    <source>
        <dbReference type="EMBL" id="MFD2054223.1"/>
    </source>
</evidence>
<dbReference type="EMBL" id="JBHUGY010000021">
    <property type="protein sequence ID" value="MFD2054223.1"/>
    <property type="molecule type" value="Genomic_DNA"/>
</dbReference>
<evidence type="ECO:0000256" key="1">
    <source>
        <dbReference type="SAM" id="MobiDB-lite"/>
    </source>
</evidence>
<dbReference type="Proteomes" id="UP001597349">
    <property type="component" value="Unassembled WGS sequence"/>
</dbReference>
<evidence type="ECO:0000313" key="3">
    <source>
        <dbReference type="Proteomes" id="UP001597349"/>
    </source>
</evidence>
<gene>
    <name evidence="2" type="ORF">ACFSQT_14305</name>
</gene>
<protein>
    <submittedName>
        <fullName evidence="2">Uncharacterized protein</fullName>
    </submittedName>
</protein>
<proteinExistence type="predicted"/>
<accession>A0ABW4WDV8</accession>